<dbReference type="PANTHER" id="PTHR46796">
    <property type="entry name" value="HTH-TYPE TRANSCRIPTIONAL ACTIVATOR RHAS-RELATED"/>
    <property type="match status" value="1"/>
</dbReference>
<keyword evidence="2" id="KW-0238">DNA-binding</keyword>
<keyword evidence="3" id="KW-0804">Transcription</keyword>
<dbReference type="GO" id="GO:0003700">
    <property type="term" value="F:DNA-binding transcription factor activity"/>
    <property type="evidence" value="ECO:0007669"/>
    <property type="project" value="InterPro"/>
</dbReference>
<dbReference type="InterPro" id="IPR009057">
    <property type="entry name" value="Homeodomain-like_sf"/>
</dbReference>
<keyword evidence="1" id="KW-0805">Transcription regulation</keyword>
<accession>A0A7S1H6J2</accession>
<evidence type="ECO:0000313" key="5">
    <source>
        <dbReference type="EMBL" id="CAD8969955.1"/>
    </source>
</evidence>
<dbReference type="Pfam" id="PF12833">
    <property type="entry name" value="HTH_18"/>
    <property type="match status" value="1"/>
</dbReference>
<gene>
    <name evidence="5" type="ORF">HAND00432_LOCUS20954</name>
</gene>
<reference evidence="5" key="1">
    <citation type="submission" date="2021-01" db="EMBL/GenBank/DDBJ databases">
        <authorList>
            <person name="Corre E."/>
            <person name="Pelletier E."/>
            <person name="Niang G."/>
            <person name="Scheremetjew M."/>
            <person name="Finn R."/>
            <person name="Kale V."/>
            <person name="Holt S."/>
            <person name="Cochrane G."/>
            <person name="Meng A."/>
            <person name="Brown T."/>
            <person name="Cohen L."/>
        </authorList>
    </citation>
    <scope>NUCLEOTIDE SEQUENCE</scope>
    <source>
        <strain evidence="5">CCMP644</strain>
    </source>
</reference>
<dbReference type="PROSITE" id="PS01124">
    <property type="entry name" value="HTH_ARAC_FAMILY_2"/>
    <property type="match status" value="1"/>
</dbReference>
<dbReference type="EMBL" id="HBFX01034778">
    <property type="protein sequence ID" value="CAD8969955.1"/>
    <property type="molecule type" value="Transcribed_RNA"/>
</dbReference>
<name>A0A7S1H6J2_HEMAN</name>
<evidence type="ECO:0000256" key="2">
    <source>
        <dbReference type="ARBA" id="ARBA00023125"/>
    </source>
</evidence>
<dbReference type="SUPFAM" id="SSF46689">
    <property type="entry name" value="Homeodomain-like"/>
    <property type="match status" value="2"/>
</dbReference>
<dbReference type="InterPro" id="IPR018060">
    <property type="entry name" value="HTH_AraC"/>
</dbReference>
<dbReference type="SMART" id="SM00342">
    <property type="entry name" value="HTH_ARAC"/>
    <property type="match status" value="1"/>
</dbReference>
<evidence type="ECO:0000259" key="4">
    <source>
        <dbReference type="PROSITE" id="PS01124"/>
    </source>
</evidence>
<dbReference type="AlphaFoldDB" id="A0A7S1H6J2"/>
<organism evidence="5">
    <name type="scientific">Hemiselmis andersenii</name>
    <name type="common">Cryptophyte alga</name>
    <dbReference type="NCBI Taxonomy" id="464988"/>
    <lineage>
        <taxon>Eukaryota</taxon>
        <taxon>Cryptophyceae</taxon>
        <taxon>Cryptomonadales</taxon>
        <taxon>Hemiselmidaceae</taxon>
        <taxon>Hemiselmis</taxon>
    </lineage>
</organism>
<sequence length="262" mass="28333">MSFSGTVCGMLEDQHEVELGHLHLMRKGSMTVQPRGGTAVHLGEPGMVFLPRSLPHTLTADEGNDATLLCATVEIGQQAGSPLALALPEVVVLPFRKMPPLHPALELLFAEFATAGSGRQTALERLLEYIIILVLRHQMEAGGAKTGLLAGLADRGLSRSLTAMHHDPKRRWSLQSLAEEAGMSRARFAERFHEVLGTTPMAYLGAWRMSLAQDLLLQGRPAKSAAADAGYTSAAAFTRAFARSVGRSPTQWLAERRDSEES</sequence>
<evidence type="ECO:0000256" key="3">
    <source>
        <dbReference type="ARBA" id="ARBA00023163"/>
    </source>
</evidence>
<dbReference type="GO" id="GO:0043565">
    <property type="term" value="F:sequence-specific DNA binding"/>
    <property type="evidence" value="ECO:0007669"/>
    <property type="project" value="InterPro"/>
</dbReference>
<dbReference type="InterPro" id="IPR037923">
    <property type="entry name" value="HTH-like"/>
</dbReference>
<dbReference type="SUPFAM" id="SSF51215">
    <property type="entry name" value="Regulatory protein AraC"/>
    <property type="match status" value="1"/>
</dbReference>
<feature type="domain" description="HTH araC/xylS-type" evidence="4">
    <location>
        <begin position="158"/>
        <end position="255"/>
    </location>
</feature>
<dbReference type="InterPro" id="IPR050204">
    <property type="entry name" value="AraC_XylS_family_regulators"/>
</dbReference>
<dbReference type="PANTHER" id="PTHR46796:SF7">
    <property type="entry name" value="ARAC FAMILY TRANSCRIPTIONAL REGULATOR"/>
    <property type="match status" value="1"/>
</dbReference>
<dbReference type="Gene3D" id="1.10.10.60">
    <property type="entry name" value="Homeodomain-like"/>
    <property type="match status" value="2"/>
</dbReference>
<dbReference type="InterPro" id="IPR032783">
    <property type="entry name" value="AraC_lig"/>
</dbReference>
<proteinExistence type="predicted"/>
<evidence type="ECO:0000256" key="1">
    <source>
        <dbReference type="ARBA" id="ARBA00023015"/>
    </source>
</evidence>
<dbReference type="Pfam" id="PF12852">
    <property type="entry name" value="Cupin_6"/>
    <property type="match status" value="1"/>
</dbReference>
<protein>
    <recommendedName>
        <fullName evidence="4">HTH araC/xylS-type domain-containing protein</fullName>
    </recommendedName>
</protein>